<dbReference type="InterPro" id="IPR015324">
    <property type="entry name" value="Ribosomal_Rsm22-like"/>
</dbReference>
<dbReference type="GO" id="GO:0051536">
    <property type="term" value="F:iron-sulfur cluster binding"/>
    <property type="evidence" value="ECO:0007669"/>
    <property type="project" value="UniProtKB-KW"/>
</dbReference>
<evidence type="ECO:0008006" key="12">
    <source>
        <dbReference type="Google" id="ProtNLM"/>
    </source>
</evidence>
<keyword evidence="2" id="KW-0479">Metal-binding</keyword>
<evidence type="ECO:0000256" key="5">
    <source>
        <dbReference type="ARBA" id="ARBA00023014"/>
    </source>
</evidence>
<evidence type="ECO:0000256" key="8">
    <source>
        <dbReference type="SAM" id="Coils"/>
    </source>
</evidence>
<dbReference type="InterPro" id="IPR052571">
    <property type="entry name" value="Mt_RNA_Methyltransferase"/>
</dbReference>
<evidence type="ECO:0000256" key="4">
    <source>
        <dbReference type="ARBA" id="ARBA00023004"/>
    </source>
</evidence>
<dbReference type="GO" id="GO:0005763">
    <property type="term" value="C:mitochondrial small ribosomal subunit"/>
    <property type="evidence" value="ECO:0007669"/>
    <property type="project" value="TreeGrafter"/>
</dbReference>
<dbReference type="PANTHER" id="PTHR13184:SF5">
    <property type="entry name" value="METHYLTRANSFERASE-LIKE PROTEIN 17, MITOCHONDRIAL"/>
    <property type="match status" value="1"/>
</dbReference>
<dbReference type="EMBL" id="NJES01000108">
    <property type="protein sequence ID" value="PHH77691.1"/>
    <property type="molecule type" value="Genomic_DNA"/>
</dbReference>
<organism evidence="10 11">
    <name type="scientific">Ophiocordyceps camponoti-rufipedis</name>
    <dbReference type="NCBI Taxonomy" id="2004952"/>
    <lineage>
        <taxon>Eukaryota</taxon>
        <taxon>Fungi</taxon>
        <taxon>Dikarya</taxon>
        <taxon>Ascomycota</taxon>
        <taxon>Pezizomycotina</taxon>
        <taxon>Sordariomycetes</taxon>
        <taxon>Hypocreomycetidae</taxon>
        <taxon>Hypocreales</taxon>
        <taxon>Ophiocordycipitaceae</taxon>
        <taxon>Ophiocordyceps</taxon>
    </lineage>
</organism>
<dbReference type="AlphaFoldDB" id="A0A2C5ZET3"/>
<keyword evidence="6" id="KW-0496">Mitochondrion</keyword>
<protein>
    <recommendedName>
        <fullName evidence="12">37S ribosomal protein S22</fullName>
    </recommendedName>
</protein>
<feature type="compositionally biased region" description="Basic and acidic residues" evidence="9">
    <location>
        <begin position="312"/>
        <end position="323"/>
    </location>
</feature>
<evidence type="ECO:0000256" key="7">
    <source>
        <dbReference type="ARBA" id="ARBA00045681"/>
    </source>
</evidence>
<name>A0A2C5ZET3_9HYPO</name>
<sequence length="920" mass="105109">MLSLASARRAHQGGPRGRSSLLAWCRNTRQPAPVVLGRFHSFGRRCYHRNKADDDGDAKRRYTEKVVREAAQRFRGTLPKGYLTDEEYALYERLYGPPQRETEPDDVGIPTHADLANNTDDSPTPMPRLRNLGHYEANSDRSQTTSSPDEKYDPRNEFNMSKLESVEREADGYVNVAARNEREYKAMMRLAEDFKESRRELQKQLEEQKKAEEEAEREKKLAIEAEEQILLKYLQEEVNIAMKKKEKQDVDKVKGQEAVDTVTGKEAADEVTEEPADEDVEEDADRVDQENEADRPTADGEGAEPSRQGRKWKSDPDGPPKERIRSRKWHMAKEREMEDMTEDPPHRYHPWTLLGRYHERPMPIQLPLQELDGPVRLLLARTHIDHIRDAARLIFAAQGFANSPGTVVGSRKAPMEGLALMPDQRSMSNIEADTFLAFFIPPMYASVLSVLREVRRRCGADWLQSRLMRGEQDAMSILDAGSGGAALVAWDMMVKAEWEMLRETGKIRRGYPTPSKKTSLIASERLRERVRNFLPDTTFLTELPNYRHSGETRGEHLEAGKEMQPRKQYDVVFASHLLLKEEVGHRRQAVLERLWSMVSPDGGILVIIEKGHPRGFEAMAHARDTVLNKFLKPQAGYELLDTHNESVGKGNEDDDSREPGHIIAPCPTQGTCPMYQVAGLGQGRRDFCHFDQKFIEPSYYKATLGPLGQNLGRVEFSYVAIRRGVARTEESPRGIEATRKAFDGYEEADSEPDMQALPRQILRPLKKTRHVIMDMCTPDGSLERWTVPKSYGRLAYHDARKSRWGDLWALGAKTRVKRHIRAGIVEVTHKMRHRFRKQLSDQVEEKKRANRAAGQAEEESGGGKLKKKRLTKAQKNLLQSEKRRQKQLQKRIMRELAKKVSDKRVGKASGNKDEGEDGEE</sequence>
<keyword evidence="4" id="KW-0408">Iron</keyword>
<comment type="function">
    <text evidence="7">Mitochondrial ribosome (mitoribosome) assembly factor. Binds at the interface of the head and body domains of the mitochondrial small ribosomal subunit (mt-SSU), occluding the mRNA channel and preventing compaction of the head domain towards the body. Probable inactive methyltransferase: retains the characteristic folding and ability to bind S-adenosyl-L-methionine, but it probably lost its methyltransferase activity.</text>
</comment>
<evidence type="ECO:0000256" key="1">
    <source>
        <dbReference type="ARBA" id="ARBA00004173"/>
    </source>
</evidence>
<evidence type="ECO:0000313" key="10">
    <source>
        <dbReference type="EMBL" id="PHH77691.1"/>
    </source>
</evidence>
<keyword evidence="8" id="KW-0175">Coiled coil</keyword>
<feature type="region of interest" description="Disordered" evidence="9">
    <location>
        <begin position="97"/>
        <end position="162"/>
    </location>
</feature>
<reference evidence="10 11" key="1">
    <citation type="submission" date="2017-06" db="EMBL/GenBank/DDBJ databases">
        <title>Ant-infecting Ophiocordyceps genomes reveal a high diversity of potential behavioral manipulation genes and a possible major role for enterotoxins.</title>
        <authorList>
            <person name="De Bekker C."/>
            <person name="Evans H.C."/>
            <person name="Brachmann A."/>
            <person name="Hughes D.P."/>
        </authorList>
    </citation>
    <scope>NUCLEOTIDE SEQUENCE [LARGE SCALE GENOMIC DNA]</scope>
    <source>
        <strain evidence="10 11">Map16</strain>
    </source>
</reference>
<feature type="compositionally biased region" description="Acidic residues" evidence="9">
    <location>
        <begin position="269"/>
        <end position="285"/>
    </location>
</feature>
<feature type="region of interest" description="Disordered" evidence="9">
    <location>
        <begin position="838"/>
        <end position="920"/>
    </location>
</feature>
<feature type="region of interest" description="Disordered" evidence="9">
    <location>
        <begin position="245"/>
        <end position="343"/>
    </location>
</feature>
<evidence type="ECO:0000256" key="9">
    <source>
        <dbReference type="SAM" id="MobiDB-lite"/>
    </source>
</evidence>
<evidence type="ECO:0000256" key="3">
    <source>
        <dbReference type="ARBA" id="ARBA00022946"/>
    </source>
</evidence>
<keyword evidence="3" id="KW-0809">Transit peptide</keyword>
<proteinExistence type="predicted"/>
<evidence type="ECO:0000256" key="6">
    <source>
        <dbReference type="ARBA" id="ARBA00023128"/>
    </source>
</evidence>
<dbReference type="GO" id="GO:0008168">
    <property type="term" value="F:methyltransferase activity"/>
    <property type="evidence" value="ECO:0007669"/>
    <property type="project" value="InterPro"/>
</dbReference>
<feature type="compositionally biased region" description="Basic and acidic residues" evidence="9">
    <location>
        <begin position="331"/>
        <end position="343"/>
    </location>
</feature>
<accession>A0A2C5ZET3</accession>
<keyword evidence="5" id="KW-0411">Iron-sulfur</keyword>
<dbReference type="GO" id="GO:0003735">
    <property type="term" value="F:structural constituent of ribosome"/>
    <property type="evidence" value="ECO:0007669"/>
    <property type="project" value="TreeGrafter"/>
</dbReference>
<feature type="compositionally biased region" description="Basic and acidic residues" evidence="9">
    <location>
        <begin position="246"/>
        <end position="257"/>
    </location>
</feature>
<keyword evidence="11" id="KW-1185">Reference proteome</keyword>
<feature type="coiled-coil region" evidence="8">
    <location>
        <begin position="163"/>
        <end position="228"/>
    </location>
</feature>
<dbReference type="PANTHER" id="PTHR13184">
    <property type="entry name" value="37S RIBOSOMAL PROTEIN S22"/>
    <property type="match status" value="1"/>
</dbReference>
<dbReference type="Pfam" id="PF09243">
    <property type="entry name" value="Rsm22"/>
    <property type="match status" value="1"/>
</dbReference>
<feature type="compositionally biased region" description="Basic and acidic residues" evidence="9">
    <location>
        <begin position="286"/>
        <end position="298"/>
    </location>
</feature>
<dbReference type="GO" id="GO:0006412">
    <property type="term" value="P:translation"/>
    <property type="evidence" value="ECO:0007669"/>
    <property type="project" value="InterPro"/>
</dbReference>
<feature type="compositionally biased region" description="Basic and acidic residues" evidence="9">
    <location>
        <begin position="892"/>
        <end position="913"/>
    </location>
</feature>
<dbReference type="OrthoDB" id="421327at2759"/>
<comment type="caution">
    <text evidence="10">The sequence shown here is derived from an EMBL/GenBank/DDBJ whole genome shotgun (WGS) entry which is preliminary data.</text>
</comment>
<evidence type="ECO:0000256" key="2">
    <source>
        <dbReference type="ARBA" id="ARBA00022723"/>
    </source>
</evidence>
<evidence type="ECO:0000313" key="11">
    <source>
        <dbReference type="Proteomes" id="UP000226431"/>
    </source>
</evidence>
<dbReference type="GO" id="GO:0046872">
    <property type="term" value="F:metal ion binding"/>
    <property type="evidence" value="ECO:0007669"/>
    <property type="project" value="UniProtKB-KW"/>
</dbReference>
<dbReference type="STRING" id="2004952.A0A2C5ZET3"/>
<dbReference type="Proteomes" id="UP000226431">
    <property type="component" value="Unassembled WGS sequence"/>
</dbReference>
<comment type="subcellular location">
    <subcellularLocation>
        <location evidence="1">Mitochondrion</location>
    </subcellularLocation>
</comment>
<gene>
    <name evidence="10" type="ORF">CDD80_297</name>
</gene>